<reference evidence="4 5" key="1">
    <citation type="submission" date="2016-06" db="EMBL/GenBank/DDBJ databases">
        <title>Gene turnover analysis identifies the evolutionary adaptation of the extremophile Acidithiobacillus caldus.</title>
        <authorList>
            <person name="Zhang X."/>
        </authorList>
    </citation>
    <scope>NUCLEOTIDE SEQUENCE [LARGE SCALE GENOMIC DNA]</scope>
    <source>
        <strain evidence="4 5">DX</strain>
    </source>
</reference>
<dbReference type="PANTHER" id="PTHR30408">
    <property type="entry name" value="TYPE-1 RESTRICTION ENZYME ECOKI SPECIFICITY PROTEIN"/>
    <property type="match status" value="1"/>
</dbReference>
<evidence type="ECO:0000256" key="2">
    <source>
        <dbReference type="ARBA" id="ARBA00023125"/>
    </source>
</evidence>
<evidence type="ECO:0000313" key="5">
    <source>
        <dbReference type="Proteomes" id="UP000175616"/>
    </source>
</evidence>
<feature type="coiled-coil region" evidence="3">
    <location>
        <begin position="436"/>
        <end position="463"/>
    </location>
</feature>
<gene>
    <name evidence="4" type="ORF">BAE27_05355</name>
</gene>
<dbReference type="AlphaFoldDB" id="A0A1E7YNW7"/>
<comment type="caution">
    <text evidence="4">The sequence shown here is derived from an EMBL/GenBank/DDBJ whole genome shotgun (WGS) entry which is preliminary data.</text>
</comment>
<dbReference type="InterPro" id="IPR052021">
    <property type="entry name" value="Type-I_RS_S_subunit"/>
</dbReference>
<keyword evidence="3" id="KW-0175">Coiled coil</keyword>
<evidence type="ECO:0000256" key="1">
    <source>
        <dbReference type="ARBA" id="ARBA00022747"/>
    </source>
</evidence>
<dbReference type="RefSeq" id="WP_070113668.1">
    <property type="nucleotide sequence ID" value="NZ_LZYE01000131.1"/>
</dbReference>
<evidence type="ECO:0008006" key="6">
    <source>
        <dbReference type="Google" id="ProtNLM"/>
    </source>
</evidence>
<name>A0A1E7YNW7_9PROT</name>
<dbReference type="GO" id="GO:0009307">
    <property type="term" value="P:DNA restriction-modification system"/>
    <property type="evidence" value="ECO:0007669"/>
    <property type="project" value="UniProtKB-KW"/>
</dbReference>
<accession>A0A1E7YNW7</accession>
<protein>
    <recommendedName>
        <fullName evidence="6">Restriction endonuclease subunit S</fullName>
    </recommendedName>
</protein>
<dbReference type="Gene3D" id="3.90.220.20">
    <property type="entry name" value="DNA methylase specificity domains"/>
    <property type="match status" value="2"/>
</dbReference>
<dbReference type="EMBL" id="LZYE01000131">
    <property type="protein sequence ID" value="OFC36759.1"/>
    <property type="molecule type" value="Genomic_DNA"/>
</dbReference>
<dbReference type="SUPFAM" id="SSF116734">
    <property type="entry name" value="DNA methylase specificity domain"/>
    <property type="match status" value="2"/>
</dbReference>
<dbReference type="NCBIfam" id="NF047740">
    <property type="entry name" value="antiphage_MADS5"/>
    <property type="match status" value="1"/>
</dbReference>
<keyword evidence="1" id="KW-0680">Restriction system</keyword>
<dbReference type="PANTHER" id="PTHR30408:SF12">
    <property type="entry name" value="TYPE I RESTRICTION ENZYME MJAVIII SPECIFICITY SUBUNIT"/>
    <property type="match status" value="1"/>
</dbReference>
<dbReference type="GO" id="GO:0003677">
    <property type="term" value="F:DNA binding"/>
    <property type="evidence" value="ECO:0007669"/>
    <property type="project" value="UniProtKB-KW"/>
</dbReference>
<sequence>MSRKFQVKTVPSSWIEHNGRRLDCGPYVSGAIEAKEVLSRLAFKKDKLQDLTKGGINGLVNPGRITRIWVDDPAHGYPFLSSTDILQADLSNISHIAKSVARQNSQLLIKDRWTLITRSGTVGRMAYSRSDMNGMACTEDVLRVIPCEEKVEPGYIYAYLCSKFGVPLVISGTYGSIITHLEPHHIADLPVPRLGEVEDQAHELIQRAADAQVESGKLRNQAGAMVNEICGFPQKLASGARIFAYSSANSNDVLRRLDATFHNPIAQQAEALTKAANGISLSSAGVLGYESNRMKQVFVEEGYGTPFITSGGIFSKTITPERYLRNQLLGEDETWRINEYDTLVARSGQVGGIIGRGVWTDSRLDGFAASPHILRLRPTSEEFPPGYVYAFLSLTDVGYQLLARTAAGSSIPFLPLDAVLEIKIPTTPSLQQRHEIDELVKRSGELRKQSQELEKEAVALVERTIEEGGR</sequence>
<dbReference type="Proteomes" id="UP000175616">
    <property type="component" value="Unassembled WGS sequence"/>
</dbReference>
<evidence type="ECO:0000256" key="3">
    <source>
        <dbReference type="SAM" id="Coils"/>
    </source>
</evidence>
<keyword evidence="2" id="KW-0238">DNA-binding</keyword>
<proteinExistence type="predicted"/>
<dbReference type="InterPro" id="IPR044946">
    <property type="entry name" value="Restrct_endonuc_typeI_TRD_sf"/>
</dbReference>
<evidence type="ECO:0000313" key="4">
    <source>
        <dbReference type="EMBL" id="OFC36759.1"/>
    </source>
</evidence>
<organism evidence="4 5">
    <name type="scientific">Acidithiobacillus caldus</name>
    <dbReference type="NCBI Taxonomy" id="33059"/>
    <lineage>
        <taxon>Bacteria</taxon>
        <taxon>Pseudomonadati</taxon>
        <taxon>Pseudomonadota</taxon>
        <taxon>Acidithiobacillia</taxon>
        <taxon>Acidithiobacillales</taxon>
        <taxon>Acidithiobacillaceae</taxon>
        <taxon>Acidithiobacillus</taxon>
    </lineage>
</organism>